<evidence type="ECO:0000313" key="3">
    <source>
        <dbReference type="EMBL" id="WPF82694.1"/>
    </source>
</evidence>
<keyword evidence="2" id="KW-0812">Transmembrane</keyword>
<keyword evidence="4" id="KW-1185">Reference proteome</keyword>
<dbReference type="RefSeq" id="WP_319158290.1">
    <property type="nucleotide sequence ID" value="NZ_CP138359.1"/>
</dbReference>
<gene>
    <name evidence="3" type="ORF">SANBI_000305</name>
</gene>
<organism evidence="3 4">
    <name type="scientific">Sanguibacter biliveldensis</name>
    <dbReference type="NCBI Taxonomy" id="3030830"/>
    <lineage>
        <taxon>Bacteria</taxon>
        <taxon>Bacillati</taxon>
        <taxon>Actinomycetota</taxon>
        <taxon>Actinomycetes</taxon>
        <taxon>Micrococcales</taxon>
        <taxon>Sanguibacteraceae</taxon>
        <taxon>Sanguibacter</taxon>
    </lineage>
</organism>
<dbReference type="KEGG" id="sbil:SANBI_000305"/>
<evidence type="ECO:0008006" key="5">
    <source>
        <dbReference type="Google" id="ProtNLM"/>
    </source>
</evidence>
<evidence type="ECO:0000256" key="2">
    <source>
        <dbReference type="SAM" id="Phobius"/>
    </source>
</evidence>
<reference evidence="4" key="1">
    <citation type="submission" date="2023-11" db="EMBL/GenBank/DDBJ databases">
        <authorList>
            <person name="Helweg L.P."/>
            <person name="Kiel A."/>
            <person name="Hitz F."/>
            <person name="Ruckert-Reed C."/>
            <person name="Busche T."/>
            <person name="Kaltschmidt B."/>
            <person name="Kaltschmidt C."/>
        </authorList>
    </citation>
    <scope>NUCLEOTIDE SEQUENCE [LARGE SCALE GENOMIC DNA]</scope>
    <source>
        <strain evidence="4">4.1</strain>
    </source>
</reference>
<dbReference type="Proteomes" id="UP001304340">
    <property type="component" value="Chromosome"/>
</dbReference>
<evidence type="ECO:0000256" key="1">
    <source>
        <dbReference type="SAM" id="MobiDB-lite"/>
    </source>
</evidence>
<evidence type="ECO:0000313" key="4">
    <source>
        <dbReference type="Proteomes" id="UP001304340"/>
    </source>
</evidence>
<protein>
    <recommendedName>
        <fullName evidence="5">PH domain-containing protein</fullName>
    </recommendedName>
</protein>
<feature type="transmembrane region" description="Helical" evidence="2">
    <location>
        <begin position="62"/>
        <end position="82"/>
    </location>
</feature>
<keyword evidence="2" id="KW-1133">Transmembrane helix</keyword>
<feature type="transmembrane region" description="Helical" evidence="2">
    <location>
        <begin position="27"/>
        <end position="56"/>
    </location>
</feature>
<name>A0AAF0Z8G1_9MICO</name>
<dbReference type="EMBL" id="CP138359">
    <property type="protein sequence ID" value="WPF82694.1"/>
    <property type="molecule type" value="Genomic_DNA"/>
</dbReference>
<keyword evidence="2" id="KW-0472">Membrane</keyword>
<proteinExistence type="predicted"/>
<accession>A0AAF0Z8G1</accession>
<feature type="transmembrane region" description="Helical" evidence="2">
    <location>
        <begin position="180"/>
        <end position="203"/>
    </location>
</feature>
<sequence length="214" mass="22774">MPDVGPPETWSGSTGGRRRGTETVVPWNRAIGAFVGIFLTGAAGVLAIVTVSVSAADPWSEYLANATGLALLSWVLILIASTRVDGVGDQLRVVNVATTVTVPAARVRGAEAQSGLAIVLDDERRIDCVAYGDSTLKDLFPRLRPVRHVGRVEQWASRHGGGPDAGPPPAREVRTSIRTFAWCGFPLLWLASASYMAVVRTVAEPLRDLLPVPL</sequence>
<dbReference type="AlphaFoldDB" id="A0AAF0Z8G1"/>
<feature type="region of interest" description="Disordered" evidence="1">
    <location>
        <begin position="1"/>
        <end position="20"/>
    </location>
</feature>